<dbReference type="PROSITE" id="PS51253">
    <property type="entry name" value="HTH_CENPB"/>
    <property type="match status" value="1"/>
</dbReference>
<dbReference type="SUPFAM" id="SSF46689">
    <property type="entry name" value="Homeodomain-like"/>
    <property type="match status" value="1"/>
</dbReference>
<reference evidence="5" key="1">
    <citation type="journal article" date="2010" name="Genome Biol.">
        <title>Genome sequence of the necrotrophic plant pathogen Pythium ultimum reveals original pathogenicity mechanisms and effector repertoire.</title>
        <authorList>
            <person name="Levesque C.A."/>
            <person name="Brouwer H."/>
            <person name="Cano L."/>
            <person name="Hamilton J.P."/>
            <person name="Holt C."/>
            <person name="Huitema E."/>
            <person name="Raffaele S."/>
            <person name="Robideau G.P."/>
            <person name="Thines M."/>
            <person name="Win J."/>
            <person name="Zerillo M.M."/>
            <person name="Beakes G.W."/>
            <person name="Boore J.L."/>
            <person name="Busam D."/>
            <person name="Dumas B."/>
            <person name="Ferriera S."/>
            <person name="Fuerstenberg S.I."/>
            <person name="Gachon C.M."/>
            <person name="Gaulin E."/>
            <person name="Govers F."/>
            <person name="Grenville-Briggs L."/>
            <person name="Horner N."/>
            <person name="Hostetler J."/>
            <person name="Jiang R.H."/>
            <person name="Johnson J."/>
            <person name="Krajaejun T."/>
            <person name="Lin H."/>
            <person name="Meijer H.J."/>
            <person name="Moore B."/>
            <person name="Morris P."/>
            <person name="Phuntmart V."/>
            <person name="Puiu D."/>
            <person name="Shetty J."/>
            <person name="Stajich J.E."/>
            <person name="Tripathy S."/>
            <person name="Wawra S."/>
            <person name="van West P."/>
            <person name="Whitty B.R."/>
            <person name="Coutinho P.M."/>
            <person name="Henrissat B."/>
            <person name="Martin F."/>
            <person name="Thomas P.D."/>
            <person name="Tyler B.M."/>
            <person name="De Vries R.P."/>
            <person name="Kamoun S."/>
            <person name="Yandell M."/>
            <person name="Tisserat N."/>
            <person name="Buell C.R."/>
        </authorList>
    </citation>
    <scope>NUCLEOTIDE SEQUENCE</scope>
    <source>
        <strain evidence="5">DAOM:BR144</strain>
    </source>
</reference>
<organism evidence="4 5">
    <name type="scientific">Globisporangium ultimum (strain ATCC 200006 / CBS 805.95 / DAOM BR144)</name>
    <name type="common">Pythium ultimum</name>
    <dbReference type="NCBI Taxonomy" id="431595"/>
    <lineage>
        <taxon>Eukaryota</taxon>
        <taxon>Sar</taxon>
        <taxon>Stramenopiles</taxon>
        <taxon>Oomycota</taxon>
        <taxon>Peronosporomycetes</taxon>
        <taxon>Pythiales</taxon>
        <taxon>Pythiaceae</taxon>
        <taxon>Globisporangium</taxon>
    </lineage>
</organism>
<dbReference type="InterPro" id="IPR006600">
    <property type="entry name" value="HTH_CenpB_DNA-bd_dom"/>
</dbReference>
<dbReference type="AlphaFoldDB" id="K3WA46"/>
<proteinExistence type="predicted"/>
<dbReference type="Gene3D" id="1.10.10.60">
    <property type="entry name" value="Homeodomain-like"/>
    <property type="match status" value="1"/>
</dbReference>
<dbReference type="GO" id="GO:0003677">
    <property type="term" value="F:DNA binding"/>
    <property type="evidence" value="ECO:0007669"/>
    <property type="project" value="UniProtKB-KW"/>
</dbReference>
<feature type="compositionally biased region" description="Basic residues" evidence="2">
    <location>
        <begin position="1"/>
        <end position="10"/>
    </location>
</feature>
<evidence type="ECO:0000313" key="4">
    <source>
        <dbReference type="EnsemblProtists" id="PYU1_T001837"/>
    </source>
</evidence>
<dbReference type="HOGENOM" id="CLU_730545_0_0_1"/>
<feature type="compositionally biased region" description="Basic and acidic residues" evidence="2">
    <location>
        <begin position="174"/>
        <end position="193"/>
    </location>
</feature>
<dbReference type="InterPro" id="IPR009057">
    <property type="entry name" value="Homeodomain-like_sf"/>
</dbReference>
<dbReference type="Proteomes" id="UP000019132">
    <property type="component" value="Unassembled WGS sequence"/>
</dbReference>
<accession>K3WA46</accession>
<protein>
    <recommendedName>
        <fullName evidence="3">HTH CENPB-type domain-containing protein</fullName>
    </recommendedName>
</protein>
<evidence type="ECO:0000259" key="3">
    <source>
        <dbReference type="PROSITE" id="PS51253"/>
    </source>
</evidence>
<dbReference type="EMBL" id="GL376634">
    <property type="status" value="NOT_ANNOTATED_CDS"/>
    <property type="molecule type" value="Genomic_DNA"/>
</dbReference>
<feature type="domain" description="HTH CENPB-type" evidence="3">
    <location>
        <begin position="90"/>
        <end position="163"/>
    </location>
</feature>
<evidence type="ECO:0000256" key="2">
    <source>
        <dbReference type="SAM" id="MobiDB-lite"/>
    </source>
</evidence>
<feature type="region of interest" description="Disordered" evidence="2">
    <location>
        <begin position="162"/>
        <end position="193"/>
    </location>
</feature>
<dbReference type="VEuPathDB" id="FungiDB:PYU1_G001835"/>
<feature type="compositionally biased region" description="Polar residues" evidence="2">
    <location>
        <begin position="12"/>
        <end position="21"/>
    </location>
</feature>
<name>K3WA46_GLOUD</name>
<keyword evidence="5" id="KW-1185">Reference proteome</keyword>
<dbReference type="Pfam" id="PF03221">
    <property type="entry name" value="HTH_Tnp_Tc5"/>
    <property type="match status" value="1"/>
</dbReference>
<dbReference type="SMART" id="SM00674">
    <property type="entry name" value="CENPB"/>
    <property type="match status" value="1"/>
</dbReference>
<feature type="region of interest" description="Disordered" evidence="2">
    <location>
        <begin position="1"/>
        <end position="21"/>
    </location>
</feature>
<dbReference type="eggNOG" id="ENOG502SU44">
    <property type="taxonomic scope" value="Eukaryota"/>
</dbReference>
<keyword evidence="1" id="KW-0238">DNA-binding</keyword>
<dbReference type="InParanoid" id="K3WA46"/>
<evidence type="ECO:0000313" key="5">
    <source>
        <dbReference type="Proteomes" id="UP000019132"/>
    </source>
</evidence>
<sequence>MAAGRARVHGSGRQQKQFKRASTSFQEKLAVIEHYDETHDMQATVRTFYAGLNETEKRAKARVIYRWIQQRESIAAHANSAKTKHQSRIRRVGAATTLGEDGEKEIVAWLNRLRRRGEQVSNEMLRTKALEVAKERNVPDGAFAASGTWQKSFIERNKRYLRDDEEEGEDEVDKSEKLKASEEKEGQEKKGHEVEAIDQAVVTPHKDYIEEDCALHVAAQTVSEIATKSRLSITPEVRVQEELIQVGETQQTQITTNAEVVHSSINEETRRNGEKSAEVEVEAVAVPEVVIQSGALDPVQLELLKRKAEIEDRKAQLLNESIHCDNVLKRIRIAEENMLARKRLKDAGVSQEEIDALLPVVVNDKAA</sequence>
<reference evidence="4" key="3">
    <citation type="submission" date="2015-02" db="UniProtKB">
        <authorList>
            <consortium name="EnsemblProtists"/>
        </authorList>
    </citation>
    <scope>IDENTIFICATION</scope>
    <source>
        <strain evidence="4">DAOM BR144</strain>
    </source>
</reference>
<feature type="compositionally biased region" description="Acidic residues" evidence="2">
    <location>
        <begin position="163"/>
        <end position="173"/>
    </location>
</feature>
<evidence type="ECO:0000256" key="1">
    <source>
        <dbReference type="ARBA" id="ARBA00023125"/>
    </source>
</evidence>
<reference evidence="5" key="2">
    <citation type="submission" date="2010-04" db="EMBL/GenBank/DDBJ databases">
        <authorList>
            <person name="Buell R."/>
            <person name="Hamilton J."/>
            <person name="Hostetler J."/>
        </authorList>
    </citation>
    <scope>NUCLEOTIDE SEQUENCE [LARGE SCALE GENOMIC DNA]</scope>
    <source>
        <strain evidence="5">DAOM:BR144</strain>
    </source>
</reference>
<dbReference type="EnsemblProtists" id="PYU1_T001837">
    <property type="protein sequence ID" value="PYU1_T001837"/>
    <property type="gene ID" value="PYU1_G001835"/>
</dbReference>